<feature type="chain" id="PRO_5002245012" description="TonB-dependent receptor-like beta-barrel domain-containing protein" evidence="1">
    <location>
        <begin position="22"/>
        <end position="658"/>
    </location>
</feature>
<sequence>MKQLLKGLSLLALVSATGMSAVTTFFSPRSQSVDSANELVGWANDYHINLYDMCGIYGSFSVKAEYQRSFRPSRITRALFGPAIVCPQPCSGPTIPSCGTSGNNECFGDQLVVSGSTVATRGATDLLADYFGLPTDFRSILTFKPRVDNFLVDFNFYLGLDEWLEGLYFRIHAPVVHTRWKLGFDEAVTAAGATGYNAGYFSPRAVTPAGLLSSFSQFVSGSAIPNLNQNAVAGDPVVGFQPLAASRFYGANTCDSSYLKKTRLSDIIMALGWNFWQCEDYHFGLNLRAAAPTGNRPKGLYLFEPIVGNGKHWELGGGLTAHYTFWRSCDYESSLGIYLDANITHLFRARQCRVFDLKGRPLSRYMTAELLGANAGNLFGGAPVTAADAQFANQFAPVANLTRLPVRVSVGVQADVTALLNYTVCGFTFDLGYNLWARSCDKIRLGCGATDPFNGQWALKGTSYVYGFIPGATPGATTAIPLSATNSAATVFAGTANGGSAALNTNPGIDGQAPAFADAAGLTPILNAPVGGVQTNTSIQPVVLTLNDIDVCSSKTKGLSHKVFGHFGYTFRDLCNWAPFIGIGGSAEFAQTSSNRNCGTDSCTTAIVNPVAPLIPVGGCSTSNYDCGTSCGDDNNRSCQRASLSLWSVWVKGGISFH</sequence>
<gene>
    <name evidence="2" type="ORF">J120_01790</name>
</gene>
<reference evidence="2 3" key="1">
    <citation type="journal article" date="2013" name="Proc. Natl. Acad. Sci. U.S.A.">
        <title>Candidate phylum TM6 genome recovered from a hospital sink biofilm provides genomic insights into this uncultivated phylum.</title>
        <authorList>
            <person name="McLean J.S."/>
            <person name="Lombardo M.J."/>
            <person name="Badger J.H."/>
            <person name="Edlund A."/>
            <person name="Novotny M."/>
            <person name="Yee-Greenbaum J."/>
            <person name="Vyahhi N."/>
            <person name="Hall A.P."/>
            <person name="Yang Y."/>
            <person name="Dupont C.L."/>
            <person name="Ziegler M.G."/>
            <person name="Chitsaz H."/>
            <person name="Allen A.E."/>
            <person name="Yooseph S."/>
            <person name="Tesler G."/>
            <person name="Pevzner P.A."/>
            <person name="Friedman R.M."/>
            <person name="Nealson K.H."/>
            <person name="Venter J.C."/>
            <person name="Lasken R.S."/>
        </authorList>
    </citation>
    <scope>NUCLEOTIDE SEQUENCE [LARGE SCALE GENOMIC DNA]</scope>
    <source>
        <strain evidence="2 3">TM6SC1</strain>
    </source>
</reference>
<evidence type="ECO:0008006" key="4">
    <source>
        <dbReference type="Google" id="ProtNLM"/>
    </source>
</evidence>
<comment type="caution">
    <text evidence="2">The sequence shown here is derived from an EMBL/GenBank/DDBJ whole genome shotgun (WGS) entry which is preliminary data.</text>
</comment>
<proteinExistence type="predicted"/>
<accession>A0A0D2JMV4</accession>
<keyword evidence="1" id="KW-0732">Signal</keyword>
<keyword evidence="3" id="KW-1185">Reference proteome</keyword>
<name>A0A0D2JMV4_9BACT</name>
<dbReference type="Proteomes" id="UP000032214">
    <property type="component" value="Unassembled WGS sequence"/>
</dbReference>
<evidence type="ECO:0000313" key="3">
    <source>
        <dbReference type="Proteomes" id="UP000032214"/>
    </source>
</evidence>
<evidence type="ECO:0000313" key="2">
    <source>
        <dbReference type="EMBL" id="KIX85653.1"/>
    </source>
</evidence>
<evidence type="ECO:0000256" key="1">
    <source>
        <dbReference type="SAM" id="SignalP"/>
    </source>
</evidence>
<protein>
    <recommendedName>
        <fullName evidence="4">TonB-dependent receptor-like beta-barrel domain-containing protein</fullName>
    </recommendedName>
</protein>
<organism evidence="2 3">
    <name type="scientific">candidate division TM6 bacterium JCVI TM6SC1</name>
    <dbReference type="NCBI Taxonomy" id="1306947"/>
    <lineage>
        <taxon>Bacteria</taxon>
        <taxon>Candidatus Babelota</taxon>
        <taxon>Vermiphilus</taxon>
    </lineage>
</organism>
<feature type="signal peptide" evidence="1">
    <location>
        <begin position="1"/>
        <end position="21"/>
    </location>
</feature>
<dbReference type="eggNOG" id="ENOG5033QAD">
    <property type="taxonomic scope" value="Bacteria"/>
</dbReference>
<dbReference type="AlphaFoldDB" id="A0A0D2JMV4"/>
<dbReference type="EMBL" id="ARQD01000001">
    <property type="protein sequence ID" value="KIX85653.1"/>
    <property type="molecule type" value="Genomic_DNA"/>
</dbReference>